<keyword evidence="6 8" id="KW-1133">Transmembrane helix</keyword>
<evidence type="ECO:0000256" key="8">
    <source>
        <dbReference type="SAM" id="Phobius"/>
    </source>
</evidence>
<dbReference type="SUPFAM" id="SSF103473">
    <property type="entry name" value="MFS general substrate transporter"/>
    <property type="match status" value="1"/>
</dbReference>
<protein>
    <submittedName>
        <fullName evidence="10">MFS transporter</fullName>
    </submittedName>
</protein>
<accession>A0A923RSP2</accession>
<feature type="transmembrane region" description="Helical" evidence="8">
    <location>
        <begin position="142"/>
        <end position="161"/>
    </location>
</feature>
<keyword evidence="5 8" id="KW-0812">Transmembrane</keyword>
<keyword evidence="2" id="KW-0813">Transport</keyword>
<proteinExistence type="predicted"/>
<keyword evidence="11" id="KW-1185">Reference proteome</keyword>
<evidence type="ECO:0000256" key="2">
    <source>
        <dbReference type="ARBA" id="ARBA00022448"/>
    </source>
</evidence>
<name>A0A923RSP2_9FIRM</name>
<feature type="transmembrane region" description="Helical" evidence="8">
    <location>
        <begin position="277"/>
        <end position="296"/>
    </location>
</feature>
<feature type="transmembrane region" description="Helical" evidence="8">
    <location>
        <begin position="102"/>
        <end position="121"/>
    </location>
</feature>
<sequence length="399" mass="44207">MKKGVKKDYIKFALIEALYFGIFSFTTYQTVFLKDLGITSSQIGMIVSAASLAGMLASPVWGMVSDLLHSARITFWLSAAGTTILFAGLPLISSLFRENISILYIYIPAIFIFKQASNSLLDSWCIGTLSPQGIQYGSVRMWGSAGYSLVSVILGILIGTYCDTETAFYFMLPLLFVLSCFCLNKKKEKNTEKQESDNTRGLPFLELFANRQFIFYLLYAFGLNIYLSVTLIFMPYVLEAAGCQPEHVGTVTGFRALLEIASMFLGAKLSKKIPIRYIMIMPGLLFGIEHICYQFAENLPGVLGIMVFSGLAGGFFYSLGPSYIFEIVPKEVITTAQTINAMNLTFVSIIGSVAGGFVIRRWGIHTLTTGSGVFILILTAIFIVSIRVFHNNKREKMEC</sequence>
<keyword evidence="3" id="KW-1003">Cell membrane</keyword>
<keyword evidence="4" id="KW-0997">Cell inner membrane</keyword>
<feature type="transmembrane region" description="Helical" evidence="8">
    <location>
        <begin position="43"/>
        <end position="61"/>
    </location>
</feature>
<dbReference type="Gene3D" id="1.20.1250.20">
    <property type="entry name" value="MFS general substrate transporter like domains"/>
    <property type="match status" value="2"/>
</dbReference>
<feature type="transmembrane region" description="Helical" evidence="8">
    <location>
        <begin position="302"/>
        <end position="320"/>
    </location>
</feature>
<feature type="transmembrane region" description="Helical" evidence="8">
    <location>
        <begin position="213"/>
        <end position="236"/>
    </location>
</feature>
<dbReference type="Pfam" id="PF12832">
    <property type="entry name" value="MFS_1_like"/>
    <property type="match status" value="1"/>
</dbReference>
<dbReference type="PROSITE" id="PS50850">
    <property type="entry name" value="MFS"/>
    <property type="match status" value="1"/>
</dbReference>
<dbReference type="PANTHER" id="PTHR23522">
    <property type="entry name" value="BLL5896 PROTEIN"/>
    <property type="match status" value="1"/>
</dbReference>
<gene>
    <name evidence="10" type="ORF">H8S37_11390</name>
</gene>
<evidence type="ECO:0000256" key="5">
    <source>
        <dbReference type="ARBA" id="ARBA00022692"/>
    </source>
</evidence>
<evidence type="ECO:0000256" key="7">
    <source>
        <dbReference type="ARBA" id="ARBA00023136"/>
    </source>
</evidence>
<dbReference type="InterPro" id="IPR020846">
    <property type="entry name" value="MFS_dom"/>
</dbReference>
<reference evidence="10" key="1">
    <citation type="submission" date="2020-08" db="EMBL/GenBank/DDBJ databases">
        <title>Genome public.</title>
        <authorList>
            <person name="Liu C."/>
            <person name="Sun Q."/>
        </authorList>
    </citation>
    <scope>NUCLEOTIDE SEQUENCE</scope>
    <source>
        <strain evidence="10">NSJ-55</strain>
    </source>
</reference>
<feature type="transmembrane region" description="Helical" evidence="8">
    <location>
        <begin position="12"/>
        <end position="31"/>
    </location>
</feature>
<dbReference type="EMBL" id="JACOPF010000002">
    <property type="protein sequence ID" value="MBC5689522.1"/>
    <property type="molecule type" value="Genomic_DNA"/>
</dbReference>
<feature type="transmembrane region" description="Helical" evidence="8">
    <location>
        <begin position="167"/>
        <end position="184"/>
    </location>
</feature>
<dbReference type="AlphaFoldDB" id="A0A923RSP2"/>
<evidence type="ECO:0000256" key="4">
    <source>
        <dbReference type="ARBA" id="ARBA00022519"/>
    </source>
</evidence>
<evidence type="ECO:0000259" key="9">
    <source>
        <dbReference type="PROSITE" id="PS50850"/>
    </source>
</evidence>
<dbReference type="RefSeq" id="WP_186876189.1">
    <property type="nucleotide sequence ID" value="NZ_JACOPF010000002.1"/>
</dbReference>
<keyword evidence="7 8" id="KW-0472">Membrane</keyword>
<dbReference type="GO" id="GO:0005886">
    <property type="term" value="C:plasma membrane"/>
    <property type="evidence" value="ECO:0007669"/>
    <property type="project" value="UniProtKB-SubCell"/>
</dbReference>
<dbReference type="Proteomes" id="UP000652477">
    <property type="component" value="Unassembled WGS sequence"/>
</dbReference>
<feature type="transmembrane region" description="Helical" evidence="8">
    <location>
        <begin position="73"/>
        <end position="96"/>
    </location>
</feature>
<dbReference type="InterPro" id="IPR024989">
    <property type="entry name" value="MFS_assoc_dom"/>
</dbReference>
<dbReference type="PANTHER" id="PTHR23522:SF10">
    <property type="entry name" value="3-PHENYLPROPIONIC ACID TRANSPORTER-RELATED"/>
    <property type="match status" value="1"/>
</dbReference>
<dbReference type="GO" id="GO:0022857">
    <property type="term" value="F:transmembrane transporter activity"/>
    <property type="evidence" value="ECO:0007669"/>
    <property type="project" value="InterPro"/>
</dbReference>
<evidence type="ECO:0000256" key="3">
    <source>
        <dbReference type="ARBA" id="ARBA00022475"/>
    </source>
</evidence>
<evidence type="ECO:0000313" key="10">
    <source>
        <dbReference type="EMBL" id="MBC5689522.1"/>
    </source>
</evidence>
<evidence type="ECO:0000313" key="11">
    <source>
        <dbReference type="Proteomes" id="UP000652477"/>
    </source>
</evidence>
<feature type="transmembrane region" description="Helical" evidence="8">
    <location>
        <begin position="371"/>
        <end position="389"/>
    </location>
</feature>
<comment type="caution">
    <text evidence="10">The sequence shown here is derived from an EMBL/GenBank/DDBJ whole genome shotgun (WGS) entry which is preliminary data.</text>
</comment>
<feature type="transmembrane region" description="Helical" evidence="8">
    <location>
        <begin position="341"/>
        <end position="359"/>
    </location>
</feature>
<feature type="transmembrane region" description="Helical" evidence="8">
    <location>
        <begin position="248"/>
        <end position="265"/>
    </location>
</feature>
<feature type="domain" description="Major facilitator superfamily (MFS) profile" evidence="9">
    <location>
        <begin position="208"/>
        <end position="399"/>
    </location>
</feature>
<evidence type="ECO:0000256" key="1">
    <source>
        <dbReference type="ARBA" id="ARBA00004429"/>
    </source>
</evidence>
<dbReference type="InterPro" id="IPR036259">
    <property type="entry name" value="MFS_trans_sf"/>
</dbReference>
<comment type="subcellular location">
    <subcellularLocation>
        <location evidence="1">Cell inner membrane</location>
        <topology evidence="1">Multi-pass membrane protein</topology>
    </subcellularLocation>
</comment>
<organism evidence="10 11">
    <name type="scientific">Mediterraneibacter hominis</name>
    <dbReference type="NCBI Taxonomy" id="2763054"/>
    <lineage>
        <taxon>Bacteria</taxon>
        <taxon>Bacillati</taxon>
        <taxon>Bacillota</taxon>
        <taxon>Clostridia</taxon>
        <taxon>Lachnospirales</taxon>
        <taxon>Lachnospiraceae</taxon>
        <taxon>Mediterraneibacter</taxon>
    </lineage>
</organism>
<evidence type="ECO:0000256" key="6">
    <source>
        <dbReference type="ARBA" id="ARBA00022989"/>
    </source>
</evidence>